<dbReference type="AlphaFoldDB" id="A0AAE4CLX5"/>
<dbReference type="Proteomes" id="UP001180845">
    <property type="component" value="Unassembled WGS sequence"/>
</dbReference>
<protein>
    <submittedName>
        <fullName evidence="2">Uncharacterized protein</fullName>
    </submittedName>
</protein>
<accession>A0AAE4CLX5</accession>
<organism evidence="2 3">
    <name type="scientific">Haloactinomyces albus</name>
    <dbReference type="NCBI Taxonomy" id="1352928"/>
    <lineage>
        <taxon>Bacteria</taxon>
        <taxon>Bacillati</taxon>
        <taxon>Actinomycetota</taxon>
        <taxon>Actinomycetes</taxon>
        <taxon>Actinopolysporales</taxon>
        <taxon>Actinopolysporaceae</taxon>
        <taxon>Haloactinomyces</taxon>
    </lineage>
</organism>
<dbReference type="EMBL" id="JAVDXW010000001">
    <property type="protein sequence ID" value="MDR7302695.1"/>
    <property type="molecule type" value="Genomic_DNA"/>
</dbReference>
<keyword evidence="3" id="KW-1185">Reference proteome</keyword>
<proteinExistence type="predicted"/>
<feature type="region of interest" description="Disordered" evidence="1">
    <location>
        <begin position="1"/>
        <end position="38"/>
    </location>
</feature>
<evidence type="ECO:0000313" key="3">
    <source>
        <dbReference type="Proteomes" id="UP001180845"/>
    </source>
</evidence>
<sequence length="38" mass="4443">MTEQEPEYIDAPRESLRGASPTEQSELDRLTTEYREVD</sequence>
<gene>
    <name evidence="2" type="ORF">JOF55_002876</name>
</gene>
<feature type="compositionally biased region" description="Basic and acidic residues" evidence="1">
    <location>
        <begin position="26"/>
        <end position="38"/>
    </location>
</feature>
<name>A0AAE4CLX5_9ACTN</name>
<reference evidence="2" key="1">
    <citation type="submission" date="2023-07" db="EMBL/GenBank/DDBJ databases">
        <title>Sequencing the genomes of 1000 actinobacteria strains.</title>
        <authorList>
            <person name="Klenk H.-P."/>
        </authorList>
    </citation>
    <scope>NUCLEOTIDE SEQUENCE</scope>
    <source>
        <strain evidence="2">DSM 45977</strain>
    </source>
</reference>
<comment type="caution">
    <text evidence="2">The sequence shown here is derived from an EMBL/GenBank/DDBJ whole genome shotgun (WGS) entry which is preliminary data.</text>
</comment>
<evidence type="ECO:0000313" key="2">
    <source>
        <dbReference type="EMBL" id="MDR7302695.1"/>
    </source>
</evidence>
<evidence type="ECO:0000256" key="1">
    <source>
        <dbReference type="SAM" id="MobiDB-lite"/>
    </source>
</evidence>